<evidence type="ECO:0000256" key="4">
    <source>
        <dbReference type="ARBA" id="ARBA00013061"/>
    </source>
</evidence>
<dbReference type="PRINTS" id="PR00477">
    <property type="entry name" value="PHGLYCKINASE"/>
</dbReference>
<comment type="catalytic activity">
    <reaction evidence="1">
        <text>(2R)-3-phosphoglycerate + ATP = (2R)-3-phospho-glyceroyl phosphate + ADP</text>
        <dbReference type="Rhea" id="RHEA:14801"/>
        <dbReference type="ChEBI" id="CHEBI:30616"/>
        <dbReference type="ChEBI" id="CHEBI:57604"/>
        <dbReference type="ChEBI" id="CHEBI:58272"/>
        <dbReference type="ChEBI" id="CHEBI:456216"/>
        <dbReference type="EC" id="2.7.2.3"/>
    </reaction>
</comment>
<dbReference type="PROSITE" id="PS00111">
    <property type="entry name" value="PGLYCERATE_KINASE"/>
    <property type="match status" value="1"/>
</dbReference>
<evidence type="ECO:0000256" key="5">
    <source>
        <dbReference type="ARBA" id="ARBA00022679"/>
    </source>
</evidence>
<dbReference type="PANTHER" id="PTHR11406">
    <property type="entry name" value="PHOSPHOGLYCERATE KINASE"/>
    <property type="match status" value="1"/>
</dbReference>
<dbReference type="InterPro" id="IPR001576">
    <property type="entry name" value="Phosphoglycerate_kinase"/>
</dbReference>
<dbReference type="FunFam" id="3.40.50.1260:FF:000006">
    <property type="entry name" value="Phosphoglycerate kinase"/>
    <property type="match status" value="1"/>
</dbReference>
<dbReference type="GO" id="GO:0006096">
    <property type="term" value="P:glycolytic process"/>
    <property type="evidence" value="ECO:0007669"/>
    <property type="project" value="InterPro"/>
</dbReference>
<keyword evidence="8" id="KW-0067">ATP-binding</keyword>
<dbReference type="GO" id="GO:0005524">
    <property type="term" value="F:ATP binding"/>
    <property type="evidence" value="ECO:0007669"/>
    <property type="project" value="UniProtKB-KW"/>
</dbReference>
<dbReference type="GO" id="GO:0043531">
    <property type="term" value="F:ADP binding"/>
    <property type="evidence" value="ECO:0007669"/>
    <property type="project" value="TreeGrafter"/>
</dbReference>
<dbReference type="SUPFAM" id="SSF53748">
    <property type="entry name" value="Phosphoglycerate kinase"/>
    <property type="match status" value="1"/>
</dbReference>
<reference evidence="9" key="1">
    <citation type="submission" date="2019-03" db="EMBL/GenBank/DDBJ databases">
        <authorList>
            <person name="Hao L."/>
        </authorList>
    </citation>
    <scope>NUCLEOTIDE SEQUENCE</scope>
</reference>
<name>A0A485LYE5_9ZZZZ</name>
<keyword evidence="5 9" id="KW-0808">Transferase</keyword>
<evidence type="ECO:0000256" key="2">
    <source>
        <dbReference type="ARBA" id="ARBA00008982"/>
    </source>
</evidence>
<comment type="similarity">
    <text evidence="2">Belongs to the phosphoglycerate kinase family.</text>
</comment>
<dbReference type="InterPro" id="IPR015824">
    <property type="entry name" value="Phosphoglycerate_kinase_N"/>
</dbReference>
<dbReference type="PANTHER" id="PTHR11406:SF23">
    <property type="entry name" value="PHOSPHOGLYCERATE KINASE 1, CHLOROPLASTIC-RELATED"/>
    <property type="match status" value="1"/>
</dbReference>
<dbReference type="AlphaFoldDB" id="A0A485LYE5"/>
<dbReference type="EC" id="2.7.2.3" evidence="4"/>
<dbReference type="HAMAP" id="MF_00145">
    <property type="entry name" value="Phosphoglyc_kinase"/>
    <property type="match status" value="1"/>
</dbReference>
<dbReference type="GO" id="GO:0005829">
    <property type="term" value="C:cytosol"/>
    <property type="evidence" value="ECO:0007669"/>
    <property type="project" value="TreeGrafter"/>
</dbReference>
<dbReference type="GO" id="GO:0004618">
    <property type="term" value="F:phosphoglycerate kinase activity"/>
    <property type="evidence" value="ECO:0007669"/>
    <property type="project" value="UniProtKB-EC"/>
</dbReference>
<evidence type="ECO:0000256" key="6">
    <source>
        <dbReference type="ARBA" id="ARBA00022741"/>
    </source>
</evidence>
<protein>
    <recommendedName>
        <fullName evidence="4">phosphoglycerate kinase</fullName>
        <ecNumber evidence="4">2.7.2.3</ecNumber>
    </recommendedName>
</protein>
<dbReference type="GO" id="GO:0006094">
    <property type="term" value="P:gluconeogenesis"/>
    <property type="evidence" value="ECO:0007669"/>
    <property type="project" value="TreeGrafter"/>
</dbReference>
<dbReference type="Pfam" id="PF00162">
    <property type="entry name" value="PGK"/>
    <property type="match status" value="1"/>
</dbReference>
<accession>A0A485LYE5</accession>
<evidence type="ECO:0000256" key="3">
    <source>
        <dbReference type="ARBA" id="ARBA00011245"/>
    </source>
</evidence>
<gene>
    <name evidence="9" type="primary">pgk</name>
    <name evidence="9" type="ORF">SCFA_220080</name>
</gene>
<evidence type="ECO:0000256" key="8">
    <source>
        <dbReference type="ARBA" id="ARBA00022840"/>
    </source>
</evidence>
<comment type="subunit">
    <text evidence="3">Monomer.</text>
</comment>
<evidence type="ECO:0000256" key="7">
    <source>
        <dbReference type="ARBA" id="ARBA00022777"/>
    </source>
</evidence>
<dbReference type="PIRSF" id="PIRSF000724">
    <property type="entry name" value="Pgk"/>
    <property type="match status" value="1"/>
</dbReference>
<evidence type="ECO:0000313" key="9">
    <source>
        <dbReference type="EMBL" id="VFU13860.1"/>
    </source>
</evidence>
<dbReference type="InterPro" id="IPR036043">
    <property type="entry name" value="Phosphoglycerate_kinase_sf"/>
</dbReference>
<keyword evidence="7 9" id="KW-0418">Kinase</keyword>
<dbReference type="FunFam" id="3.40.50.1260:FF:000003">
    <property type="entry name" value="Phosphoglycerate kinase"/>
    <property type="match status" value="1"/>
</dbReference>
<keyword evidence="6" id="KW-0547">Nucleotide-binding</keyword>
<evidence type="ECO:0000256" key="1">
    <source>
        <dbReference type="ARBA" id="ARBA00000642"/>
    </source>
</evidence>
<proteinExistence type="inferred from homology"/>
<dbReference type="InterPro" id="IPR015911">
    <property type="entry name" value="Phosphoglycerate_kinase_CS"/>
</dbReference>
<sequence length="394" mass="42435">MGIRSIKELDLKSKKVLIRVDFNVPLDEEGTITDDSRIREALPTIQYAMDQGGKVILMSHLGRPKGKVVKSMSLLPVARQLSELLGTSVNMAPDCVGDEVKKMVDNLSSGDVILLENLRFHIGEEKNDPEFAKKLSELGECYVNDAFATAHRAHASNVGICDYIKETAAGFLMLREVEYINKALKDPKRPYVAVIGGAKVSGKLEVLENLIEKVNKIIIGGGMAFTFIKALGQDIGKSLVEDDLVDTARTIMEKARSKGVKLYLPVDCVCAPDPKSGQNAKTVTIQEIPADLMGLDIGPASVSLFSEALDDCSMIVWNGPMGVFEQEPFSHGTMDITRKIANSKALTIVGGGDTDAALHKSGLADKVDFVSTAGGAFLEMLGGAELPGVKSLER</sequence>
<organism evidence="9">
    <name type="scientific">anaerobic digester metagenome</name>
    <dbReference type="NCBI Taxonomy" id="1263854"/>
    <lineage>
        <taxon>unclassified sequences</taxon>
        <taxon>metagenomes</taxon>
        <taxon>ecological metagenomes</taxon>
    </lineage>
</organism>
<dbReference type="Gene3D" id="3.40.50.1260">
    <property type="entry name" value="Phosphoglycerate kinase, N-terminal domain"/>
    <property type="match status" value="2"/>
</dbReference>
<dbReference type="CDD" id="cd00318">
    <property type="entry name" value="Phosphoglycerate_kinase"/>
    <property type="match status" value="1"/>
</dbReference>
<dbReference type="EMBL" id="CAADRM010000084">
    <property type="protein sequence ID" value="VFU13860.1"/>
    <property type="molecule type" value="Genomic_DNA"/>
</dbReference>